<evidence type="ECO:0000313" key="2">
    <source>
        <dbReference type="EMBL" id="SFU89515.1"/>
    </source>
</evidence>
<reference evidence="3" key="1">
    <citation type="submission" date="2016-10" db="EMBL/GenBank/DDBJ databases">
        <authorList>
            <person name="Varghese N."/>
            <person name="Submissions S."/>
        </authorList>
    </citation>
    <scope>NUCLEOTIDE SEQUENCE [LARGE SCALE GENOMIC DNA]</scope>
    <source>
        <strain evidence="3">CGMCC 1.11014</strain>
    </source>
</reference>
<dbReference type="RefSeq" id="WP_177307224.1">
    <property type="nucleotide sequence ID" value="NZ_FPBO01000013.1"/>
</dbReference>
<dbReference type="AlphaFoldDB" id="A0A1I7JWM4"/>
<keyword evidence="3" id="KW-1185">Reference proteome</keyword>
<keyword evidence="1" id="KW-1133">Transmembrane helix</keyword>
<protein>
    <recommendedName>
        <fullName evidence="4">Type II secretion system protein</fullName>
    </recommendedName>
</protein>
<organism evidence="2 3">
    <name type="scientific">Pseudoduganella namucuonensis</name>
    <dbReference type="NCBI Taxonomy" id="1035707"/>
    <lineage>
        <taxon>Bacteria</taxon>
        <taxon>Pseudomonadati</taxon>
        <taxon>Pseudomonadota</taxon>
        <taxon>Betaproteobacteria</taxon>
        <taxon>Burkholderiales</taxon>
        <taxon>Oxalobacteraceae</taxon>
        <taxon>Telluria group</taxon>
        <taxon>Pseudoduganella</taxon>
    </lineage>
</organism>
<name>A0A1I7JWM4_9BURK</name>
<proteinExistence type="predicted"/>
<evidence type="ECO:0000256" key="1">
    <source>
        <dbReference type="SAM" id="Phobius"/>
    </source>
</evidence>
<evidence type="ECO:0000313" key="3">
    <source>
        <dbReference type="Proteomes" id="UP000199391"/>
    </source>
</evidence>
<keyword evidence="1" id="KW-0472">Membrane</keyword>
<gene>
    <name evidence="2" type="ORF">SAMN05216552_1013103</name>
</gene>
<feature type="transmembrane region" description="Helical" evidence="1">
    <location>
        <begin position="12"/>
        <end position="33"/>
    </location>
</feature>
<dbReference type="EMBL" id="FPBO01000013">
    <property type="protein sequence ID" value="SFU89515.1"/>
    <property type="molecule type" value="Genomic_DNA"/>
</dbReference>
<keyword evidence="1" id="KW-0812">Transmembrane</keyword>
<dbReference type="STRING" id="1035707.SAMN05216552_1013103"/>
<dbReference type="Proteomes" id="UP000199391">
    <property type="component" value="Unassembled WGS sequence"/>
</dbReference>
<evidence type="ECO:0008006" key="4">
    <source>
        <dbReference type="Google" id="ProtNLM"/>
    </source>
</evidence>
<accession>A0A1I7JWM4</accession>
<sequence>MRRRHCGGFAYIWTLMLIGFMGASLVIGSELYATAARRDKEAQLLFVGHEFRQALGRYHEAKGAGGVAQYPLTLEELLKDPRYPGAKRHLRRLYADPVTGKAEWGLIRQQGRIVGVHSLSELQPIKQGGFHEEDRMLHKKARYADWLFTYPADMFTNAPPAGPNAPAMPNSAPPKT</sequence>